<evidence type="ECO:0000256" key="1">
    <source>
        <dbReference type="ARBA" id="ARBA00009191"/>
    </source>
</evidence>
<dbReference type="AlphaFoldDB" id="A0A7R9KJE1"/>
<evidence type="ECO:0000313" key="7">
    <source>
        <dbReference type="Proteomes" id="UP000759131"/>
    </source>
</evidence>
<dbReference type="InterPro" id="IPR018119">
    <property type="entry name" value="Strictosidine_synth_cons-reg"/>
</dbReference>
<dbReference type="PANTHER" id="PTHR10426:SF88">
    <property type="entry name" value="ADIPOCYTE PLASMA MEMBRANE-ASSOCIATED PROTEIN HEMOMUCIN-RELATED"/>
    <property type="match status" value="1"/>
</dbReference>
<dbReference type="OrthoDB" id="5307922at2759"/>
<evidence type="ECO:0000256" key="3">
    <source>
        <dbReference type="ARBA" id="ARBA00023180"/>
    </source>
</evidence>
<protein>
    <recommendedName>
        <fullName evidence="5">Strictosidine synthase conserved region domain-containing protein</fullName>
    </recommendedName>
</protein>
<name>A0A7R9KJE1_9ACAR</name>
<dbReference type="EMBL" id="OC856838">
    <property type="protein sequence ID" value="CAD7624340.1"/>
    <property type="molecule type" value="Genomic_DNA"/>
</dbReference>
<comment type="similarity">
    <text evidence="1">Belongs to the strictosidine synthase family.</text>
</comment>
<dbReference type="SUPFAM" id="SSF63829">
    <property type="entry name" value="Calcium-dependent phosphotriesterase"/>
    <property type="match status" value="1"/>
</dbReference>
<dbReference type="GO" id="GO:0012505">
    <property type="term" value="C:endomembrane system"/>
    <property type="evidence" value="ECO:0007669"/>
    <property type="project" value="TreeGrafter"/>
</dbReference>
<evidence type="ECO:0000313" key="6">
    <source>
        <dbReference type="EMBL" id="CAD7624340.1"/>
    </source>
</evidence>
<keyword evidence="2" id="KW-0597">Phosphoprotein</keyword>
<dbReference type="Proteomes" id="UP000759131">
    <property type="component" value="Unassembled WGS sequence"/>
</dbReference>
<reference evidence="6" key="1">
    <citation type="submission" date="2020-11" db="EMBL/GenBank/DDBJ databases">
        <authorList>
            <person name="Tran Van P."/>
        </authorList>
    </citation>
    <scope>NUCLEOTIDE SEQUENCE</scope>
</reference>
<accession>A0A7R9KJE1</accession>
<proteinExistence type="inferred from homology"/>
<keyword evidence="4" id="KW-1133">Transmembrane helix</keyword>
<sequence length="439" mass="49188">MQLVLRHPPIETVKTSSDRDNLFSRLYKTAFDIILYTLILSTILALLPSHLFVNFPLEPKSHVLNIPDKVDNWNNLLVEKSEFLLNGVIVGPESLANKDDFIYTGLADGRLVEINKKTLKTRDIARFGTKLLCGKEDMADCGRVLGVRFHRDNYLYAVDYVNGLFRVNVTTGAKELIDFKNPEINGFYDDLAFDPKLNIVYVSIMTAKWQLNQVIYGLLDSDETGYVFAYNLDTKRSTILRTGLKFVNGLQISADNKYLLAAETLGFKISKISLQTIHKAIKANRKLTDNEWETFATLPGEPDNIRLDPNGDITVGMFAVRHNGKVTFDYLSTWPLIRKAIGRTAYVLSLAISAINDNTIGSNSLKSIAFELYTGQTLGKYLPTTGSAIRLDGKTGQIKQILGSDKFNGVTEVLIDEEGDLYFGSFHSPFLGRLKKGNF</sequence>
<dbReference type="Gene3D" id="2.120.10.30">
    <property type="entry name" value="TolB, C-terminal domain"/>
    <property type="match status" value="1"/>
</dbReference>
<dbReference type="PANTHER" id="PTHR10426">
    <property type="entry name" value="STRICTOSIDINE SYNTHASE-RELATED"/>
    <property type="match status" value="1"/>
</dbReference>
<keyword evidence="4" id="KW-0472">Membrane</keyword>
<gene>
    <name evidence="6" type="ORF">OSB1V03_LOCUS4785</name>
</gene>
<dbReference type="InterPro" id="IPR011042">
    <property type="entry name" value="6-blade_b-propeller_TolB-like"/>
</dbReference>
<feature type="domain" description="Strictosidine synthase conserved region" evidence="5">
    <location>
        <begin position="189"/>
        <end position="271"/>
    </location>
</feature>
<dbReference type="EMBL" id="CAJPIZ010002263">
    <property type="protein sequence ID" value="CAG2104770.1"/>
    <property type="molecule type" value="Genomic_DNA"/>
</dbReference>
<evidence type="ECO:0000259" key="5">
    <source>
        <dbReference type="Pfam" id="PF03088"/>
    </source>
</evidence>
<dbReference type="GO" id="GO:0016787">
    <property type="term" value="F:hydrolase activity"/>
    <property type="evidence" value="ECO:0007669"/>
    <property type="project" value="TreeGrafter"/>
</dbReference>
<keyword evidence="7" id="KW-1185">Reference proteome</keyword>
<evidence type="ECO:0000256" key="4">
    <source>
        <dbReference type="SAM" id="Phobius"/>
    </source>
</evidence>
<evidence type="ECO:0000256" key="2">
    <source>
        <dbReference type="ARBA" id="ARBA00022553"/>
    </source>
</evidence>
<organism evidence="6">
    <name type="scientific">Medioppia subpectinata</name>
    <dbReference type="NCBI Taxonomy" id="1979941"/>
    <lineage>
        <taxon>Eukaryota</taxon>
        <taxon>Metazoa</taxon>
        <taxon>Ecdysozoa</taxon>
        <taxon>Arthropoda</taxon>
        <taxon>Chelicerata</taxon>
        <taxon>Arachnida</taxon>
        <taxon>Acari</taxon>
        <taxon>Acariformes</taxon>
        <taxon>Sarcoptiformes</taxon>
        <taxon>Oribatida</taxon>
        <taxon>Brachypylina</taxon>
        <taxon>Oppioidea</taxon>
        <taxon>Oppiidae</taxon>
        <taxon>Medioppia</taxon>
    </lineage>
</organism>
<dbReference type="Pfam" id="PF03088">
    <property type="entry name" value="Str_synth"/>
    <property type="match status" value="1"/>
</dbReference>
<feature type="transmembrane region" description="Helical" evidence="4">
    <location>
        <begin position="33"/>
        <end position="53"/>
    </location>
</feature>
<dbReference type="Pfam" id="PF20067">
    <property type="entry name" value="SSL_N"/>
    <property type="match status" value="1"/>
</dbReference>
<keyword evidence="3" id="KW-0325">Glycoprotein</keyword>
<keyword evidence="4" id="KW-0812">Transmembrane</keyword>